<protein>
    <recommendedName>
        <fullName evidence="3">Polymerase nucleotidyl transferase domain-containing protein</fullName>
    </recommendedName>
</protein>
<name>A0A2S5CQS7_9GAMM</name>
<organism evidence="1 2">
    <name type="scientific">Methylovulum psychrotolerans</name>
    <dbReference type="NCBI Taxonomy" id="1704499"/>
    <lineage>
        <taxon>Bacteria</taxon>
        <taxon>Pseudomonadati</taxon>
        <taxon>Pseudomonadota</taxon>
        <taxon>Gammaproteobacteria</taxon>
        <taxon>Methylococcales</taxon>
        <taxon>Methylococcaceae</taxon>
        <taxon>Methylovulum</taxon>
    </lineage>
</organism>
<dbReference type="EMBL" id="PGFZ01000001">
    <property type="protein sequence ID" value="POZ53102.1"/>
    <property type="molecule type" value="Genomic_DNA"/>
</dbReference>
<reference evidence="1 2" key="1">
    <citation type="submission" date="2017-11" db="EMBL/GenBank/DDBJ databases">
        <title>Draft Genome Sequence of Methylobacter psychrotolerans Sph1T, an Obligate Methanotroph from Low-Temperature Environments.</title>
        <authorList>
            <person name="Oshkin I.Y."/>
            <person name="Miroshnikov K."/>
            <person name="Belova S.E."/>
            <person name="Korzhenkov A."/>
            <person name="Toshchakov S.V."/>
            <person name="Dedysh S.N."/>
        </authorList>
    </citation>
    <scope>NUCLEOTIDE SEQUENCE [LARGE SCALE GENOMIC DNA]</scope>
    <source>
        <strain evidence="1 2">Sph1</strain>
    </source>
</reference>
<dbReference type="InterPro" id="IPR043519">
    <property type="entry name" value="NT_sf"/>
</dbReference>
<evidence type="ECO:0008006" key="3">
    <source>
        <dbReference type="Google" id="ProtNLM"/>
    </source>
</evidence>
<accession>A0A2S5CQS7</accession>
<dbReference type="Proteomes" id="UP000237423">
    <property type="component" value="Unassembled WGS sequence"/>
</dbReference>
<dbReference type="AlphaFoldDB" id="A0A2S5CQS7"/>
<evidence type="ECO:0000313" key="2">
    <source>
        <dbReference type="Proteomes" id="UP000237423"/>
    </source>
</evidence>
<dbReference type="RefSeq" id="WP_146054475.1">
    <property type="nucleotide sequence ID" value="NZ_PGFZ01000001.1"/>
</dbReference>
<dbReference type="SUPFAM" id="SSF81301">
    <property type="entry name" value="Nucleotidyltransferase"/>
    <property type="match status" value="1"/>
</dbReference>
<gene>
    <name evidence="1" type="ORF">AADEFJLK_00112</name>
</gene>
<sequence>MDFEKRFQALKERRQDNRPSVTLEHMSYAVGSQQRTGRFRDSLGVVVADSQQKTEHFEELKEPKGVKYSIGAMQPVSKDSTEASINEGNRVSDSLVNKLNAQGENVTRKMQGSVALDVHIESYSDIDMLIIVTSPVHLEHPPVSPNNYTNSNDHRSLKDIAKDVRLKSEKTLPMVCPKSDIDCTGKKSIALSGGDLCIKVDIVPAVWFDSIKYQQSSQEHDRGVKIYHKGDHELLLNYPFAHIKKVHDRDVIYTGNLKCVIRLMKTIIADMPSHKKSVTKRLSSYDLAAIAYHMDKRLSVPLYLRLGLVEKTKDYLKELLNDKRHRDSLEVPDGTRKIFDDNGKTEALEMLAEEFNDLAVSIFKELKPFYNYDPSVIVSKAIF</sequence>
<proteinExistence type="predicted"/>
<comment type="caution">
    <text evidence="1">The sequence shown here is derived from an EMBL/GenBank/DDBJ whole genome shotgun (WGS) entry which is preliminary data.</text>
</comment>
<evidence type="ECO:0000313" key="1">
    <source>
        <dbReference type="EMBL" id="POZ53102.1"/>
    </source>
</evidence>